<dbReference type="PANTHER" id="PTHR42852">
    <property type="entry name" value="THIOL:DISULFIDE INTERCHANGE PROTEIN DSBE"/>
    <property type="match status" value="1"/>
</dbReference>
<dbReference type="InterPro" id="IPR050553">
    <property type="entry name" value="Thioredoxin_ResA/DsbE_sf"/>
</dbReference>
<sequence>MMKGIATIMLTAMAMNMAAQNFTLKGHFTDVRNDTLLVSYTKREPDKQQIETKVPINANGRFSYSCDIQNAYNAQLVVQSNGNKAFLFFVPGESVEIAGPSTSDNDWTIDGSAFYQKWRETRGIFLPFYKEFDAAKAKYDKGVAEGLDKKKLEEERDAANVDTNKRMWEVARLYILSHPDEETSATVLLRQNYTDIVPTIKKLSSKVRNGRFKVYIDGLESMFSRLAKEIEANDSADLELKEGSPSPELTLKDINGNDFTLSSFFGKGKYVVVDFWGSWCTWCIKGFPKMKEYYQKYGDKLEIVSVACYDKEDKWKEAVNKYNLSWTNVFSPDGTTEVRFGTTGYPYKVVISPDGKVVKCFLGETEDFYKLLDEELK</sequence>
<dbReference type="PANTHER" id="PTHR42852:SF6">
    <property type="entry name" value="THIOL:DISULFIDE INTERCHANGE PROTEIN DSBE"/>
    <property type="match status" value="1"/>
</dbReference>
<dbReference type="Gene3D" id="3.40.30.10">
    <property type="entry name" value="Glutaredoxin"/>
    <property type="match status" value="1"/>
</dbReference>
<dbReference type="InterPro" id="IPR036249">
    <property type="entry name" value="Thioredoxin-like_sf"/>
</dbReference>
<keyword evidence="5" id="KW-0732">Signal</keyword>
<name>A0A9D2JVQ2_9BACT</name>
<dbReference type="GO" id="GO:0016209">
    <property type="term" value="F:antioxidant activity"/>
    <property type="evidence" value="ECO:0007669"/>
    <property type="project" value="InterPro"/>
</dbReference>
<keyword evidence="2" id="KW-0201">Cytochrome c-type biogenesis</keyword>
<dbReference type="InterPro" id="IPR013766">
    <property type="entry name" value="Thioredoxin_domain"/>
</dbReference>
<reference evidence="7" key="2">
    <citation type="submission" date="2021-04" db="EMBL/GenBank/DDBJ databases">
        <authorList>
            <person name="Gilroy R."/>
        </authorList>
    </citation>
    <scope>NUCLEOTIDE SEQUENCE</scope>
    <source>
        <strain evidence="7">ChiHecec3B27-8219</strain>
    </source>
</reference>
<dbReference type="Pfam" id="PF00578">
    <property type="entry name" value="AhpC-TSA"/>
    <property type="match status" value="1"/>
</dbReference>
<evidence type="ECO:0000313" key="7">
    <source>
        <dbReference type="EMBL" id="HIZ68332.1"/>
    </source>
</evidence>
<dbReference type="PROSITE" id="PS51352">
    <property type="entry name" value="THIOREDOXIN_2"/>
    <property type="match status" value="1"/>
</dbReference>
<feature type="domain" description="Thioredoxin" evidence="6">
    <location>
        <begin position="240"/>
        <end position="377"/>
    </location>
</feature>
<organism evidence="7 8">
    <name type="scientific">Candidatus Prevotella avicola</name>
    <dbReference type="NCBI Taxonomy" id="2838738"/>
    <lineage>
        <taxon>Bacteria</taxon>
        <taxon>Pseudomonadati</taxon>
        <taxon>Bacteroidota</taxon>
        <taxon>Bacteroidia</taxon>
        <taxon>Bacteroidales</taxon>
        <taxon>Prevotellaceae</taxon>
        <taxon>Prevotella</taxon>
    </lineage>
</organism>
<reference evidence="7" key="1">
    <citation type="journal article" date="2021" name="PeerJ">
        <title>Extensive microbial diversity within the chicken gut microbiome revealed by metagenomics and culture.</title>
        <authorList>
            <person name="Gilroy R."/>
            <person name="Ravi A."/>
            <person name="Getino M."/>
            <person name="Pursley I."/>
            <person name="Horton D.L."/>
            <person name="Alikhan N.F."/>
            <person name="Baker D."/>
            <person name="Gharbi K."/>
            <person name="Hall N."/>
            <person name="Watson M."/>
            <person name="Adriaenssens E.M."/>
            <person name="Foster-Nyarko E."/>
            <person name="Jarju S."/>
            <person name="Secka A."/>
            <person name="Antonio M."/>
            <person name="Oren A."/>
            <person name="Chaudhuri R.R."/>
            <person name="La Ragione R."/>
            <person name="Hildebrand F."/>
            <person name="Pallen M.J."/>
        </authorList>
    </citation>
    <scope>NUCLEOTIDE SEQUENCE</scope>
    <source>
        <strain evidence="7">ChiHecec3B27-8219</strain>
    </source>
</reference>
<evidence type="ECO:0000256" key="1">
    <source>
        <dbReference type="ARBA" id="ARBA00004196"/>
    </source>
</evidence>
<keyword evidence="4" id="KW-0676">Redox-active center</keyword>
<dbReference type="CDD" id="cd02966">
    <property type="entry name" value="TlpA_like_family"/>
    <property type="match status" value="1"/>
</dbReference>
<dbReference type="GO" id="GO:0016491">
    <property type="term" value="F:oxidoreductase activity"/>
    <property type="evidence" value="ECO:0007669"/>
    <property type="project" value="InterPro"/>
</dbReference>
<dbReference type="Proteomes" id="UP000824055">
    <property type="component" value="Unassembled WGS sequence"/>
</dbReference>
<evidence type="ECO:0000256" key="2">
    <source>
        <dbReference type="ARBA" id="ARBA00022748"/>
    </source>
</evidence>
<proteinExistence type="predicted"/>
<dbReference type="EMBL" id="DXBE01000004">
    <property type="protein sequence ID" value="HIZ68332.1"/>
    <property type="molecule type" value="Genomic_DNA"/>
</dbReference>
<protein>
    <submittedName>
        <fullName evidence="7">TlpA family protein disulfide reductase</fullName>
    </submittedName>
</protein>
<keyword evidence="3" id="KW-1015">Disulfide bond</keyword>
<evidence type="ECO:0000313" key="8">
    <source>
        <dbReference type="Proteomes" id="UP000824055"/>
    </source>
</evidence>
<dbReference type="GO" id="GO:0030313">
    <property type="term" value="C:cell envelope"/>
    <property type="evidence" value="ECO:0007669"/>
    <property type="project" value="UniProtKB-SubCell"/>
</dbReference>
<dbReference type="GO" id="GO:0017004">
    <property type="term" value="P:cytochrome complex assembly"/>
    <property type="evidence" value="ECO:0007669"/>
    <property type="project" value="UniProtKB-KW"/>
</dbReference>
<comment type="caution">
    <text evidence="7">The sequence shown here is derived from an EMBL/GenBank/DDBJ whole genome shotgun (WGS) entry which is preliminary data.</text>
</comment>
<evidence type="ECO:0000256" key="3">
    <source>
        <dbReference type="ARBA" id="ARBA00023157"/>
    </source>
</evidence>
<evidence type="ECO:0000256" key="4">
    <source>
        <dbReference type="ARBA" id="ARBA00023284"/>
    </source>
</evidence>
<feature type="chain" id="PRO_5038564254" evidence="5">
    <location>
        <begin position="20"/>
        <end position="377"/>
    </location>
</feature>
<gene>
    <name evidence="7" type="ORF">H9966_00335</name>
</gene>
<feature type="signal peptide" evidence="5">
    <location>
        <begin position="1"/>
        <end position="19"/>
    </location>
</feature>
<dbReference type="SUPFAM" id="SSF52833">
    <property type="entry name" value="Thioredoxin-like"/>
    <property type="match status" value="1"/>
</dbReference>
<evidence type="ECO:0000259" key="6">
    <source>
        <dbReference type="PROSITE" id="PS51352"/>
    </source>
</evidence>
<comment type="subcellular location">
    <subcellularLocation>
        <location evidence="1">Cell envelope</location>
    </subcellularLocation>
</comment>
<evidence type="ECO:0000256" key="5">
    <source>
        <dbReference type="SAM" id="SignalP"/>
    </source>
</evidence>
<accession>A0A9D2JVQ2</accession>
<dbReference type="AlphaFoldDB" id="A0A9D2JVQ2"/>
<dbReference type="InterPro" id="IPR000866">
    <property type="entry name" value="AhpC/TSA"/>
</dbReference>